<name>A0A1V5ZLN2_9BACT</name>
<organism evidence="1">
    <name type="scientific">candidate division CPR1 bacterium ADurb.Bin160</name>
    <dbReference type="NCBI Taxonomy" id="1852826"/>
    <lineage>
        <taxon>Bacteria</taxon>
        <taxon>candidate division CPR1</taxon>
    </lineage>
</organism>
<sequence>MLVFDSDITKLVIMIMEFLMLLKDFHDYLLQQLEIMDAIMMGIQIQPHILVVTI</sequence>
<evidence type="ECO:0000313" key="1">
    <source>
        <dbReference type="EMBL" id="OQB41170.1"/>
    </source>
</evidence>
<protein>
    <submittedName>
        <fullName evidence="1">Uncharacterized protein</fullName>
    </submittedName>
</protein>
<reference evidence="1" key="1">
    <citation type="submission" date="2017-02" db="EMBL/GenBank/DDBJ databases">
        <title>Delving into the versatile metabolic prowess of the omnipresent phylum Bacteroidetes.</title>
        <authorList>
            <person name="Nobu M.K."/>
            <person name="Mei R."/>
            <person name="Narihiro T."/>
            <person name="Kuroda K."/>
            <person name="Liu W.-T."/>
        </authorList>
    </citation>
    <scope>NUCLEOTIDE SEQUENCE</scope>
    <source>
        <strain evidence="1">ADurb.Bin160</strain>
    </source>
</reference>
<proteinExistence type="predicted"/>
<dbReference type="Proteomes" id="UP000485621">
    <property type="component" value="Unassembled WGS sequence"/>
</dbReference>
<accession>A0A1V5ZLN2</accession>
<dbReference type="AlphaFoldDB" id="A0A1V5ZLN2"/>
<gene>
    <name evidence="1" type="ORF">BWY04_00976</name>
</gene>
<dbReference type="EMBL" id="MWDB01000022">
    <property type="protein sequence ID" value="OQB41170.1"/>
    <property type="molecule type" value="Genomic_DNA"/>
</dbReference>
<comment type="caution">
    <text evidence="1">The sequence shown here is derived from an EMBL/GenBank/DDBJ whole genome shotgun (WGS) entry which is preliminary data.</text>
</comment>